<reference evidence="1 2" key="1">
    <citation type="journal article" date="2024" name="BMC Biol.">
        <title>Comparative genomics of Ascetosporea gives new insight into the evolutionary basis for animal parasitism in Rhizaria.</title>
        <authorList>
            <person name="Hiltunen Thoren M."/>
            <person name="Onut-Brannstrom I."/>
            <person name="Alfjorden A."/>
            <person name="Peckova H."/>
            <person name="Swords F."/>
            <person name="Hooper C."/>
            <person name="Holzer A.S."/>
            <person name="Bass D."/>
            <person name="Burki F."/>
        </authorList>
    </citation>
    <scope>NUCLEOTIDE SEQUENCE [LARGE SCALE GENOMIC DNA]</scope>
    <source>
        <strain evidence="1">20-A016</strain>
    </source>
</reference>
<dbReference type="SUPFAM" id="SSF52047">
    <property type="entry name" value="RNI-like"/>
    <property type="match status" value="1"/>
</dbReference>
<keyword evidence="2" id="KW-1185">Reference proteome</keyword>
<organism evidence="1 2">
    <name type="scientific">Bonamia ostreae</name>
    <dbReference type="NCBI Taxonomy" id="126728"/>
    <lineage>
        <taxon>Eukaryota</taxon>
        <taxon>Sar</taxon>
        <taxon>Rhizaria</taxon>
        <taxon>Endomyxa</taxon>
        <taxon>Ascetosporea</taxon>
        <taxon>Haplosporida</taxon>
        <taxon>Bonamia</taxon>
    </lineage>
</organism>
<sequence length="345" mass="40492">MVSDFYEFDFLDLLDNDLEEYSEDWIETECEIINSLSEHELIWLFSALPLKEMWLFSHLCKKTLKCQSRFLKRVEKVDIAMRGPHVGKMLDLILNGCPNIESLRVYKYFYAEREHFPKISGILANCSNLKSFVGWLTEGVLSRCTKKKLSLRKVFIDMSETGNLKTHLEKFEELEELVLRSRDSRGVSHANMENIGDLFKTAPSLTKLSIRSIYMTDEVKKKLTMNKNLTHFEIIGGGYCDEDVDYLSRRLPYLTHIGLCGNELTKKGVKSIRDNIKRLHSLDIMVASCDSCEETFRFLCEKENFSELRFLYVRKWPVSWTEQFLRSKPLCKVVDFDMWRISFEN</sequence>
<dbReference type="InterPro" id="IPR032675">
    <property type="entry name" value="LRR_dom_sf"/>
</dbReference>
<dbReference type="EMBL" id="JBDODL010000030">
    <property type="protein sequence ID" value="MES1918228.1"/>
    <property type="molecule type" value="Genomic_DNA"/>
</dbReference>
<dbReference type="Proteomes" id="UP001439008">
    <property type="component" value="Unassembled WGS sequence"/>
</dbReference>
<protein>
    <submittedName>
        <fullName evidence="1">Uncharacterized protein</fullName>
    </submittedName>
</protein>
<evidence type="ECO:0000313" key="2">
    <source>
        <dbReference type="Proteomes" id="UP001439008"/>
    </source>
</evidence>
<gene>
    <name evidence="1" type="ORF">MHBO_000229</name>
</gene>
<proteinExistence type="predicted"/>
<name>A0ABV2AEW7_9EUKA</name>
<comment type="caution">
    <text evidence="1">The sequence shown here is derived from an EMBL/GenBank/DDBJ whole genome shotgun (WGS) entry which is preliminary data.</text>
</comment>
<accession>A0ABV2AEW7</accession>
<dbReference type="Gene3D" id="3.80.10.10">
    <property type="entry name" value="Ribonuclease Inhibitor"/>
    <property type="match status" value="1"/>
</dbReference>
<evidence type="ECO:0000313" key="1">
    <source>
        <dbReference type="EMBL" id="MES1918228.1"/>
    </source>
</evidence>